<comment type="caution">
    <text evidence="10">The sequence shown here is derived from an EMBL/GenBank/DDBJ whole genome shotgun (WGS) entry which is preliminary data.</text>
</comment>
<dbReference type="PANTHER" id="PTHR30614">
    <property type="entry name" value="MEMBRANE COMPONENT OF AMINO ACID ABC TRANSPORTER"/>
    <property type="match status" value="1"/>
</dbReference>
<keyword evidence="7 8" id="KW-0472">Membrane</keyword>
<dbReference type="InterPro" id="IPR010065">
    <property type="entry name" value="AA_ABC_transptr_permease_3TM"/>
</dbReference>
<evidence type="ECO:0000313" key="10">
    <source>
        <dbReference type="EMBL" id="MFC4202228.1"/>
    </source>
</evidence>
<dbReference type="Proteomes" id="UP001595848">
    <property type="component" value="Unassembled WGS sequence"/>
</dbReference>
<reference evidence="11" key="1">
    <citation type="journal article" date="2019" name="Int. J. Syst. Evol. Microbiol.">
        <title>The Global Catalogue of Microorganisms (GCM) 10K type strain sequencing project: providing services to taxonomists for standard genome sequencing and annotation.</title>
        <authorList>
            <consortium name="The Broad Institute Genomics Platform"/>
            <consortium name="The Broad Institute Genome Sequencing Center for Infectious Disease"/>
            <person name="Wu L."/>
            <person name="Ma J."/>
        </authorList>
    </citation>
    <scope>NUCLEOTIDE SEQUENCE [LARGE SCALE GENOMIC DNA]</scope>
    <source>
        <strain evidence="11">LMG 24813</strain>
    </source>
</reference>
<evidence type="ECO:0000256" key="4">
    <source>
        <dbReference type="ARBA" id="ARBA00022475"/>
    </source>
</evidence>
<keyword evidence="11" id="KW-1185">Reference proteome</keyword>
<comment type="similarity">
    <text evidence="2">Belongs to the binding-protein-dependent transport system permease family. HisMQ subfamily.</text>
</comment>
<keyword evidence="5 8" id="KW-0812">Transmembrane</keyword>
<dbReference type="EMBL" id="JBHSBV010000005">
    <property type="protein sequence ID" value="MFC4202228.1"/>
    <property type="molecule type" value="Genomic_DNA"/>
</dbReference>
<feature type="domain" description="ABC transmembrane type-1" evidence="9">
    <location>
        <begin position="16"/>
        <end position="204"/>
    </location>
</feature>
<keyword evidence="3 8" id="KW-0813">Transport</keyword>
<gene>
    <name evidence="10" type="ORF">ACFOY1_14810</name>
</gene>
<accession>A0ABV8P276</accession>
<comment type="subcellular location">
    <subcellularLocation>
        <location evidence="1">Cell inner membrane</location>
        <topology evidence="1">Multi-pass membrane protein</topology>
    </subcellularLocation>
    <subcellularLocation>
        <location evidence="8">Cell membrane</location>
        <topology evidence="8">Multi-pass membrane protein</topology>
    </subcellularLocation>
</comment>
<evidence type="ECO:0000256" key="5">
    <source>
        <dbReference type="ARBA" id="ARBA00022692"/>
    </source>
</evidence>
<dbReference type="PROSITE" id="PS50928">
    <property type="entry name" value="ABC_TM1"/>
    <property type="match status" value="1"/>
</dbReference>
<evidence type="ECO:0000313" key="11">
    <source>
        <dbReference type="Proteomes" id="UP001595848"/>
    </source>
</evidence>
<evidence type="ECO:0000256" key="2">
    <source>
        <dbReference type="ARBA" id="ARBA00010072"/>
    </source>
</evidence>
<feature type="transmembrane region" description="Helical" evidence="8">
    <location>
        <begin position="51"/>
        <end position="75"/>
    </location>
</feature>
<protein>
    <submittedName>
        <fullName evidence="10">Amino acid ABC transporter permease</fullName>
    </submittedName>
</protein>
<proteinExistence type="inferred from homology"/>
<name>A0ABV8P276_9BURK</name>
<evidence type="ECO:0000256" key="1">
    <source>
        <dbReference type="ARBA" id="ARBA00004429"/>
    </source>
</evidence>
<dbReference type="InterPro" id="IPR000515">
    <property type="entry name" value="MetI-like"/>
</dbReference>
<dbReference type="CDD" id="cd06261">
    <property type="entry name" value="TM_PBP2"/>
    <property type="match status" value="1"/>
</dbReference>
<evidence type="ECO:0000256" key="7">
    <source>
        <dbReference type="ARBA" id="ARBA00023136"/>
    </source>
</evidence>
<evidence type="ECO:0000256" key="3">
    <source>
        <dbReference type="ARBA" id="ARBA00022448"/>
    </source>
</evidence>
<keyword evidence="6 8" id="KW-1133">Transmembrane helix</keyword>
<dbReference type="RefSeq" id="WP_217965732.1">
    <property type="nucleotide sequence ID" value="NZ_JAHTBN010000008.1"/>
</dbReference>
<organism evidence="10 11">
    <name type="scientific">Candidimonas humi</name>
    <dbReference type="NCBI Taxonomy" id="683355"/>
    <lineage>
        <taxon>Bacteria</taxon>
        <taxon>Pseudomonadati</taxon>
        <taxon>Pseudomonadota</taxon>
        <taxon>Betaproteobacteria</taxon>
        <taxon>Burkholderiales</taxon>
        <taxon>Alcaligenaceae</taxon>
        <taxon>Candidimonas</taxon>
    </lineage>
</organism>
<evidence type="ECO:0000256" key="8">
    <source>
        <dbReference type="RuleBase" id="RU363032"/>
    </source>
</evidence>
<feature type="transmembrane region" description="Helical" evidence="8">
    <location>
        <begin position="190"/>
        <end position="207"/>
    </location>
</feature>
<dbReference type="InterPro" id="IPR043429">
    <property type="entry name" value="ArtM/GltK/GlnP/TcyL/YhdX-like"/>
</dbReference>
<dbReference type="NCBIfam" id="TIGR01726">
    <property type="entry name" value="HEQRo_perm_3TM"/>
    <property type="match status" value="1"/>
</dbReference>
<dbReference type="Pfam" id="PF00528">
    <property type="entry name" value="BPD_transp_1"/>
    <property type="match status" value="1"/>
</dbReference>
<evidence type="ECO:0000256" key="6">
    <source>
        <dbReference type="ARBA" id="ARBA00022989"/>
    </source>
</evidence>
<sequence length="217" mass="23789">MRTFGYSEFMFILDAARWTILLSLLAFIGGGIVGLIVALARTAEHKTLRVLAIGFIQLFRGTPLLLQLFLIFFGFPVVGLEVNPWVAAGVALTLNSGAFLGEIWRGCIEAIPRGQWEAAEALGLSYRWKMREVILPQALKIAVPPTVGYLVQIVKGTSLAAIIGFTELTRAGQIINNATFQPMLVFSEVAAIYFILCWPLSLLAAHMERRLAAALAR</sequence>
<evidence type="ECO:0000259" key="9">
    <source>
        <dbReference type="PROSITE" id="PS50928"/>
    </source>
</evidence>
<feature type="transmembrane region" description="Helical" evidence="8">
    <location>
        <begin position="20"/>
        <end position="39"/>
    </location>
</feature>
<keyword evidence="4" id="KW-1003">Cell membrane</keyword>
<dbReference type="PANTHER" id="PTHR30614:SF34">
    <property type="entry name" value="BLR6398 PROTEIN"/>
    <property type="match status" value="1"/>
</dbReference>